<reference evidence="2 3" key="1">
    <citation type="submission" date="2014-07" db="EMBL/GenBank/DDBJ databases">
        <title>Methanogenic archaea and the global carbon cycle.</title>
        <authorList>
            <person name="Henriksen J.R."/>
            <person name="Luke J."/>
            <person name="Reinhart S."/>
            <person name="Benedict M.N."/>
            <person name="Youngblut N.D."/>
            <person name="Metcalf M.E."/>
            <person name="Whitaker R.J."/>
            <person name="Metcalf W.W."/>
        </authorList>
    </citation>
    <scope>NUCLEOTIDE SEQUENCE [LARGE SCALE GENOMIC DNA]</scope>
    <source>
        <strain evidence="2 3">HI350</strain>
    </source>
</reference>
<dbReference type="PATRIC" id="fig|1434119.4.peg.329"/>
<accession>A0A0E3PA97</accession>
<dbReference type="RefSeq" id="WP_261788975.1">
    <property type="nucleotide sequence ID" value="NZ_CP009507.1"/>
</dbReference>
<dbReference type="HOGENOM" id="CLU_942039_0_0_2"/>
<dbReference type="Proteomes" id="UP000033092">
    <property type="component" value="Chromosome"/>
</dbReference>
<feature type="coiled-coil region" evidence="1">
    <location>
        <begin position="70"/>
        <end position="97"/>
    </location>
</feature>
<sequence>MNMRNKLPLDKVCLVIILGLAMVIFFSGCTENKVSAAEELNTSSLLINNADLKVESAISDMDDGTYTSAKSKLKAARVDYEEALKILNNASSDYEEETQYIERYTTFAEVGLDSVNSSENIVLATEHLDKCIAYLSSEDLDLSRKELHKANEALNNSIVYLRSAKEKISPIDPDSVPVEEKSYIIILKDSIETSEKMGLELKEITNGMYPYLDGAGHLFDAEEYLKAEEWDKAADEFANSSVKFSESKKSLEKLKDSEYSEISVGAIEICGVITQFEKDLPCLEAGCRYMENGSYYQANAEFSKLSYLSSI</sequence>
<evidence type="ECO:0000313" key="2">
    <source>
        <dbReference type="EMBL" id="AKB30954.1"/>
    </source>
</evidence>
<organism evidence="2 3">
    <name type="scientific">Methanosarcina siciliae HI350</name>
    <dbReference type="NCBI Taxonomy" id="1434119"/>
    <lineage>
        <taxon>Archaea</taxon>
        <taxon>Methanobacteriati</taxon>
        <taxon>Methanobacteriota</taxon>
        <taxon>Stenosarchaea group</taxon>
        <taxon>Methanomicrobia</taxon>
        <taxon>Methanosarcinales</taxon>
        <taxon>Methanosarcinaceae</taxon>
        <taxon>Methanosarcina</taxon>
    </lineage>
</organism>
<proteinExistence type="predicted"/>
<dbReference type="AlphaFoldDB" id="A0A0E3PA97"/>
<evidence type="ECO:0000256" key="1">
    <source>
        <dbReference type="SAM" id="Coils"/>
    </source>
</evidence>
<dbReference type="PROSITE" id="PS51257">
    <property type="entry name" value="PROKAR_LIPOPROTEIN"/>
    <property type="match status" value="1"/>
</dbReference>
<protein>
    <submittedName>
        <fullName evidence="2">Uncharacterized protein</fullName>
    </submittedName>
</protein>
<dbReference type="EMBL" id="CP009507">
    <property type="protein sequence ID" value="AKB30954.1"/>
    <property type="molecule type" value="Genomic_DNA"/>
</dbReference>
<dbReference type="GeneID" id="41604219"/>
<evidence type="ECO:0000313" key="3">
    <source>
        <dbReference type="Proteomes" id="UP000033092"/>
    </source>
</evidence>
<dbReference type="KEGG" id="msz:MSSIH_0264"/>
<gene>
    <name evidence="2" type="ORF">MSSIH_0264</name>
</gene>
<name>A0A0E3PA97_9EURY</name>
<keyword evidence="1" id="KW-0175">Coiled coil</keyword>